<dbReference type="Proteomes" id="UP000058613">
    <property type="component" value="Chromosome"/>
</dbReference>
<dbReference type="STRING" id="1273541.Pyrde_1700"/>
<evidence type="ECO:0000313" key="4">
    <source>
        <dbReference type="EMBL" id="ALL01743.1"/>
    </source>
</evidence>
<feature type="transmembrane region" description="Helical" evidence="1">
    <location>
        <begin position="216"/>
        <end position="240"/>
    </location>
</feature>
<feature type="transmembrane region" description="Helical" evidence="1">
    <location>
        <begin position="110"/>
        <end position="131"/>
    </location>
</feature>
<dbReference type="InterPro" id="IPR009655">
    <property type="entry name" value="Preflagellin_peptidase_C"/>
</dbReference>
<feature type="transmembrane region" description="Helical" evidence="1">
    <location>
        <begin position="55"/>
        <end position="77"/>
    </location>
</feature>
<evidence type="ECO:0000313" key="5">
    <source>
        <dbReference type="EMBL" id="OWJ55035.1"/>
    </source>
</evidence>
<dbReference type="EMBL" id="CP013011">
    <property type="protein sequence ID" value="ALL01743.1"/>
    <property type="molecule type" value="Genomic_DNA"/>
</dbReference>
<keyword evidence="1" id="KW-1133">Transmembrane helix</keyword>
<keyword evidence="1" id="KW-0812">Transmembrane</keyword>
<dbReference type="AlphaFoldDB" id="A0A0P0N4P5"/>
<dbReference type="InterPro" id="IPR000045">
    <property type="entry name" value="Prepilin_IV_endopep_pep"/>
</dbReference>
<dbReference type="Gene3D" id="1.20.120.1220">
    <property type="match status" value="1"/>
</dbReference>
<feature type="domain" description="Preflagellin peptidase C-terminal" evidence="3">
    <location>
        <begin position="144"/>
        <end position="231"/>
    </location>
</feature>
<keyword evidence="7" id="KW-1185">Reference proteome</keyword>
<evidence type="ECO:0000259" key="2">
    <source>
        <dbReference type="Pfam" id="PF01478"/>
    </source>
</evidence>
<evidence type="ECO:0000256" key="1">
    <source>
        <dbReference type="SAM" id="Phobius"/>
    </source>
</evidence>
<dbReference type="KEGG" id="pdl:Pyrde_1700"/>
<dbReference type="EMBL" id="NCQP01000002">
    <property type="protein sequence ID" value="OWJ55035.1"/>
    <property type="molecule type" value="Genomic_DNA"/>
</dbReference>
<protein>
    <submittedName>
        <fullName evidence="5">Prepilin peptidase</fullName>
    </submittedName>
</protein>
<feature type="transmembrane region" description="Helical" evidence="1">
    <location>
        <begin position="28"/>
        <end position="48"/>
    </location>
</feature>
<evidence type="ECO:0000259" key="3">
    <source>
        <dbReference type="Pfam" id="PF06847"/>
    </source>
</evidence>
<keyword evidence="1" id="KW-0472">Membrane</keyword>
<accession>A0A0P0N4P5</accession>
<dbReference type="Proteomes" id="UP000196694">
    <property type="component" value="Unassembled WGS sequence"/>
</dbReference>
<dbReference type="Pfam" id="PF01478">
    <property type="entry name" value="Peptidase_A24"/>
    <property type="match status" value="1"/>
</dbReference>
<sequence length="246" mass="27505">MYAEIVAILVLTALSIYDVKTRELPDKLVYASLAIVVLLRIAEYRVIGFNTILPLWFYIVVDIVLLGMIAVIAWLGYFGWGDVAVLALITVASPLAEGQCIIMPPLLMVIIYYVLLTMILMVTNMLVNITAHRRDLARLPAKYRLIYAFIARPIRARKLSQNPGWWYPLNLCGKYSVRFNIYMDPPDIAKEVSLAMQRGCVKPNDKVWATYGVPGIPLFTVAYILTLILGDGLLLSVLGLSIPMVG</sequence>
<evidence type="ECO:0000313" key="7">
    <source>
        <dbReference type="Proteomes" id="UP000196694"/>
    </source>
</evidence>
<organism evidence="4 6">
    <name type="scientific">Pyrodictium delaneyi</name>
    <dbReference type="NCBI Taxonomy" id="1273541"/>
    <lineage>
        <taxon>Archaea</taxon>
        <taxon>Thermoproteota</taxon>
        <taxon>Thermoprotei</taxon>
        <taxon>Desulfurococcales</taxon>
        <taxon>Pyrodictiaceae</taxon>
        <taxon>Pyrodictium</taxon>
    </lineage>
</organism>
<dbReference type="GeneID" id="26100040"/>
<proteinExistence type="predicted"/>
<dbReference type="GO" id="GO:0004190">
    <property type="term" value="F:aspartic-type endopeptidase activity"/>
    <property type="evidence" value="ECO:0007669"/>
    <property type="project" value="InterPro"/>
</dbReference>
<feature type="domain" description="Prepilin type IV endopeptidase peptidase" evidence="2">
    <location>
        <begin position="5"/>
        <end position="120"/>
    </location>
</feature>
<dbReference type="RefSeq" id="WP_055409937.1">
    <property type="nucleotide sequence ID" value="NZ_CP013011.1"/>
</dbReference>
<dbReference type="GO" id="GO:0016020">
    <property type="term" value="C:membrane"/>
    <property type="evidence" value="ECO:0007669"/>
    <property type="project" value="InterPro"/>
</dbReference>
<dbReference type="Pfam" id="PF06847">
    <property type="entry name" value="Arc_PepC_II"/>
    <property type="match status" value="1"/>
</dbReference>
<reference evidence="4 6" key="1">
    <citation type="submission" date="2015-10" db="EMBL/GenBank/DDBJ databases">
        <title>Complete genome sequence of hyperthermophilic archaeon Pyrodictium delaneyi Su06.</title>
        <authorList>
            <person name="Jung J.-H."/>
            <person name="Lin J."/>
            <person name="Holden J.F."/>
            <person name="Park C.-S."/>
        </authorList>
    </citation>
    <scope>NUCLEOTIDE SEQUENCE [LARGE SCALE GENOMIC DNA]</scope>
    <source>
        <strain evidence="4 6">Su06</strain>
    </source>
</reference>
<name>A0A0P0N4P5_9CREN</name>
<dbReference type="OrthoDB" id="19094at2157"/>
<gene>
    <name evidence="5" type="ORF">Pdsh_04910</name>
    <name evidence="4" type="ORF">Pyrde_1700</name>
</gene>
<reference evidence="5 7" key="2">
    <citation type="submission" date="2017-05" db="EMBL/GenBank/DDBJ databases">
        <title>The draft genome of the hyperthermophilic archaeon 'Pyrodictium delaneyi strain Hulk', an iron and nitrate reducer, reveals the capacity for sulfate reduction.</title>
        <authorList>
            <person name="Demey L.M."/>
            <person name="Miller C."/>
            <person name="Manzella M."/>
            <person name="Reguera G."/>
            <person name="Kashefi K."/>
        </authorList>
    </citation>
    <scope>NUCLEOTIDE SEQUENCE [LARGE SCALE GENOMIC DNA]</scope>
    <source>
        <strain evidence="5 7">Hulk</strain>
    </source>
</reference>
<evidence type="ECO:0000313" key="6">
    <source>
        <dbReference type="Proteomes" id="UP000058613"/>
    </source>
</evidence>